<dbReference type="PANTHER" id="PTHR30404">
    <property type="entry name" value="N-ACETYLMURAMOYL-L-ALANINE AMIDASE"/>
    <property type="match status" value="1"/>
</dbReference>
<dbReference type="AlphaFoldDB" id="A0A1M5YNG4"/>
<feature type="domain" description="MurNAc-LAA" evidence="2">
    <location>
        <begin position="239"/>
        <end position="372"/>
    </location>
</feature>
<accession>A0A1M5YNG4</accession>
<evidence type="ECO:0000259" key="2">
    <source>
        <dbReference type="SMART" id="SM00646"/>
    </source>
</evidence>
<organism evidence="3 4">
    <name type="scientific">Clostridium collagenovorans DSM 3089</name>
    <dbReference type="NCBI Taxonomy" id="1121306"/>
    <lineage>
        <taxon>Bacteria</taxon>
        <taxon>Bacillati</taxon>
        <taxon>Bacillota</taxon>
        <taxon>Clostridia</taxon>
        <taxon>Eubacteriales</taxon>
        <taxon>Clostridiaceae</taxon>
        <taxon>Clostridium</taxon>
    </lineage>
</organism>
<name>A0A1M5YNG4_9CLOT</name>
<dbReference type="GO" id="GO:0009253">
    <property type="term" value="P:peptidoglycan catabolic process"/>
    <property type="evidence" value="ECO:0007669"/>
    <property type="project" value="InterPro"/>
</dbReference>
<dbReference type="STRING" id="1121306.SAMN02745196_03113"/>
<dbReference type="InterPro" id="IPR050695">
    <property type="entry name" value="N-acetylmuramoyl_amidase_3"/>
</dbReference>
<feature type="non-terminal residue" evidence="3">
    <location>
        <position position="1"/>
    </location>
</feature>
<dbReference type="Pfam" id="PF17957">
    <property type="entry name" value="Big_7"/>
    <property type="match status" value="1"/>
</dbReference>
<evidence type="ECO:0000256" key="1">
    <source>
        <dbReference type="ARBA" id="ARBA00022801"/>
    </source>
</evidence>
<dbReference type="Pfam" id="PF01520">
    <property type="entry name" value="Amidase_3"/>
    <property type="match status" value="1"/>
</dbReference>
<reference evidence="3 4" key="1">
    <citation type="submission" date="2016-11" db="EMBL/GenBank/DDBJ databases">
        <authorList>
            <person name="Jaros S."/>
            <person name="Januszkiewicz K."/>
            <person name="Wedrychowicz H."/>
        </authorList>
    </citation>
    <scope>NUCLEOTIDE SEQUENCE [LARGE SCALE GENOMIC DNA]</scope>
    <source>
        <strain evidence="3 4">DSM 3089</strain>
    </source>
</reference>
<keyword evidence="1" id="KW-0378">Hydrolase</keyword>
<evidence type="ECO:0000313" key="4">
    <source>
        <dbReference type="Proteomes" id="UP000184526"/>
    </source>
</evidence>
<dbReference type="Proteomes" id="UP000184526">
    <property type="component" value="Unassembled WGS sequence"/>
</dbReference>
<sequence>LGLSRPDVDRVYPGYKNGKTSGYNYVINKNNIYQGNHRVTVEVIANDGEVQTSTTYFKMKKLNLRLQIDNPYNKQVVNKGEKMLVRGWTLSDSTVEKVEIYVNNKLIMNAQHGLDREDVAAAYPEYNYNVASKSGYSCMVDTTGLLTGKNIVAVKVYNKDSTTIMGSKEFIVGKTIIIDAGHGGSDPGASSVIDGVTYREEEVNLKVAETLKEKLENKGFMVIMTRNANNQSVSLQDRVTIANNSKADLFISIHHDSFTNSSANGVTSFYSTWKPGLDNEGVLSNTDGKYDITPCIEAVKSQVMGAEIVNAMSSVGYSNRGNKDRELYVTSRTNMPALLLECGFITNKSDISKITSNEKRNEMAEKISTIIEKNLYGN</sequence>
<dbReference type="InterPro" id="IPR002508">
    <property type="entry name" value="MurNAc-LAA_cat"/>
</dbReference>
<dbReference type="GO" id="GO:0030288">
    <property type="term" value="C:outer membrane-bounded periplasmic space"/>
    <property type="evidence" value="ECO:0007669"/>
    <property type="project" value="TreeGrafter"/>
</dbReference>
<dbReference type="EMBL" id="FQXP01000023">
    <property type="protein sequence ID" value="SHI13500.1"/>
    <property type="molecule type" value="Genomic_DNA"/>
</dbReference>
<keyword evidence="4" id="KW-1185">Reference proteome</keyword>
<dbReference type="CDD" id="cd02696">
    <property type="entry name" value="MurNAc-LAA"/>
    <property type="match status" value="1"/>
</dbReference>
<dbReference type="OrthoDB" id="9763643at2"/>
<dbReference type="SUPFAM" id="SSF53187">
    <property type="entry name" value="Zn-dependent exopeptidases"/>
    <property type="match status" value="1"/>
</dbReference>
<dbReference type="GO" id="GO:0008745">
    <property type="term" value="F:N-acetylmuramoyl-L-alanine amidase activity"/>
    <property type="evidence" value="ECO:0007669"/>
    <property type="project" value="InterPro"/>
</dbReference>
<dbReference type="SMART" id="SM00646">
    <property type="entry name" value="Ami_3"/>
    <property type="match status" value="1"/>
</dbReference>
<dbReference type="PANTHER" id="PTHR30404:SF0">
    <property type="entry name" value="N-ACETYLMURAMOYL-L-ALANINE AMIDASE AMIC"/>
    <property type="match status" value="1"/>
</dbReference>
<dbReference type="Gene3D" id="3.40.630.40">
    <property type="entry name" value="Zn-dependent exopeptidases"/>
    <property type="match status" value="1"/>
</dbReference>
<protein>
    <submittedName>
        <fullName evidence="3">N-acetylmuramoyl-L-alanine amidase</fullName>
    </submittedName>
</protein>
<evidence type="ECO:0000313" key="3">
    <source>
        <dbReference type="EMBL" id="SHI13500.1"/>
    </source>
</evidence>
<dbReference type="RefSeq" id="WP_143147737.1">
    <property type="nucleotide sequence ID" value="NZ_FQXP01000023.1"/>
</dbReference>
<proteinExistence type="predicted"/>
<gene>
    <name evidence="3" type="ORF">SAMN02745196_03113</name>
</gene>